<evidence type="ECO:0000256" key="1">
    <source>
        <dbReference type="SAM" id="MobiDB-lite"/>
    </source>
</evidence>
<feature type="region of interest" description="Disordered" evidence="1">
    <location>
        <begin position="297"/>
        <end position="359"/>
    </location>
</feature>
<evidence type="ECO:0000313" key="2">
    <source>
        <dbReference type="EMBL" id="KAG7194996.1"/>
    </source>
</evidence>
<feature type="region of interest" description="Disordered" evidence="1">
    <location>
        <begin position="92"/>
        <end position="118"/>
    </location>
</feature>
<feature type="region of interest" description="Disordered" evidence="1">
    <location>
        <begin position="1"/>
        <end position="41"/>
    </location>
</feature>
<accession>A0A9P7VBG3</accession>
<feature type="compositionally biased region" description="Polar residues" evidence="1">
    <location>
        <begin position="337"/>
        <end position="348"/>
    </location>
</feature>
<evidence type="ECO:0000313" key="3">
    <source>
        <dbReference type="Proteomes" id="UP000790833"/>
    </source>
</evidence>
<name>A0A9P7VBG3_9ASCO</name>
<organism evidence="2 3">
    <name type="scientific">Scheffersomyces spartinae</name>
    <dbReference type="NCBI Taxonomy" id="45513"/>
    <lineage>
        <taxon>Eukaryota</taxon>
        <taxon>Fungi</taxon>
        <taxon>Dikarya</taxon>
        <taxon>Ascomycota</taxon>
        <taxon>Saccharomycotina</taxon>
        <taxon>Pichiomycetes</taxon>
        <taxon>Debaryomycetaceae</taxon>
        <taxon>Scheffersomyces</taxon>
    </lineage>
</organism>
<feature type="compositionally biased region" description="Gly residues" evidence="1">
    <location>
        <begin position="297"/>
        <end position="313"/>
    </location>
</feature>
<gene>
    <name evidence="2" type="ORF">KQ657_004108</name>
</gene>
<sequence>MSRYKRKTKDIKGSLPHSQHSADSHVPKPQQAHPNRDEPGQQVHDEADLIQFRSDALNRFIKNQEYMEKVTSVAISCLKITPPSIFPVPTPRPAKGEINDQQQQQQSQASVIPGGFTPHQITHSTLAQELVRSEQIYFGDLEWMKQESSRMLKEMTQFIESLKEVKVVLHEGYEYQKEASNRLYKLHQELAANRDTQSYTQLQLEVDKVMREYKEQFTSSKLNELQGFKKFSVKIDDVVVNEAPANYNPKLVNTYINFYANPGDQGLEMNSGVGDPNGGGNRSQGQFFNMNGGPIGDGAGTGVGFSPGGGGDHNGPNGPFISDNRSGGGNGGIFAGTPNSMGSMQRSQIGGPGGNTGRLQEIPITSQITPISGGPGGVNVDSHPLNGDSLPATNGIKGSEPSSISAAFPGELDEENNAKHLDNDLPTVYDNMIQDDINNLFDADNGLDLGNDGVNDLINFEDEDNNIMNDDAFDQDFLSQIDHSME</sequence>
<keyword evidence="3" id="KW-1185">Reference proteome</keyword>
<dbReference type="RefSeq" id="XP_043050543.1">
    <property type="nucleotide sequence ID" value="XM_043194792.1"/>
</dbReference>
<reference evidence="2" key="1">
    <citation type="submission" date="2021-03" db="EMBL/GenBank/DDBJ databases">
        <authorList>
            <person name="Palmer J.M."/>
        </authorList>
    </citation>
    <scope>NUCLEOTIDE SEQUENCE</scope>
    <source>
        <strain evidence="2">ARV_011</strain>
    </source>
</reference>
<comment type="caution">
    <text evidence="2">The sequence shown here is derived from an EMBL/GenBank/DDBJ whole genome shotgun (WGS) entry which is preliminary data.</text>
</comment>
<dbReference type="EMBL" id="JAHMUF010000005">
    <property type="protein sequence ID" value="KAG7194996.1"/>
    <property type="molecule type" value="Genomic_DNA"/>
</dbReference>
<protein>
    <submittedName>
        <fullName evidence="2">Uncharacterized protein</fullName>
    </submittedName>
</protein>
<dbReference type="Proteomes" id="UP000790833">
    <property type="component" value="Unassembled WGS sequence"/>
</dbReference>
<dbReference type="OrthoDB" id="4093693at2759"/>
<dbReference type="GeneID" id="66117482"/>
<proteinExistence type="predicted"/>
<dbReference type="AlphaFoldDB" id="A0A9P7VBG3"/>